<dbReference type="AlphaFoldDB" id="A0A8H3IQT6"/>
<dbReference type="EMBL" id="CAJPDT010000095">
    <property type="protein sequence ID" value="CAF9936937.1"/>
    <property type="molecule type" value="Genomic_DNA"/>
</dbReference>
<protein>
    <submittedName>
        <fullName evidence="2">Uncharacterized protein</fullName>
    </submittedName>
</protein>
<accession>A0A8H3IQT6</accession>
<keyword evidence="3" id="KW-1185">Reference proteome</keyword>
<evidence type="ECO:0000313" key="2">
    <source>
        <dbReference type="EMBL" id="CAF9936937.1"/>
    </source>
</evidence>
<evidence type="ECO:0000256" key="1">
    <source>
        <dbReference type="SAM" id="MobiDB-lite"/>
    </source>
</evidence>
<comment type="caution">
    <text evidence="2">The sequence shown here is derived from an EMBL/GenBank/DDBJ whole genome shotgun (WGS) entry which is preliminary data.</text>
</comment>
<evidence type="ECO:0000313" key="3">
    <source>
        <dbReference type="Proteomes" id="UP000664534"/>
    </source>
</evidence>
<feature type="region of interest" description="Disordered" evidence="1">
    <location>
        <begin position="265"/>
        <end position="306"/>
    </location>
</feature>
<dbReference type="SUPFAM" id="SSF75011">
    <property type="entry name" value="3-carboxy-cis,cis-mucoante lactonizing enzyme"/>
    <property type="match status" value="1"/>
</dbReference>
<dbReference type="OrthoDB" id="4354287at2759"/>
<reference evidence="2" key="1">
    <citation type="submission" date="2021-03" db="EMBL/GenBank/DDBJ databases">
        <authorList>
            <person name="Tagirdzhanova G."/>
        </authorList>
    </citation>
    <scope>NUCLEOTIDE SEQUENCE</scope>
</reference>
<feature type="compositionally biased region" description="Polar residues" evidence="1">
    <location>
        <begin position="277"/>
        <end position="306"/>
    </location>
</feature>
<sequence>MSACAAFGPNDCYFLNSPTKWSMAGLPPSVGALFTKQPKIKEVYDMALGPDGSYLVAYLDHTGSRILRSDLPAGLETWLVPAAGKGVARDIASLSFILGPSKSYFAFDKNGSAWGNLPPALHAAVEAARDKKGHFKPGQGPQSVALGPDGSYIYINTGGGGVWNLKGQNDVLDQFLRDSKSLHGVFNILSPCRPGIYMTVFLGGGCAGSVPTGCSDNYNQFAADWKQSRTRRPSAQRNISSSVSIGRSLLKGLGLVNNLLNAANGNNGGGGGGGQTFVPNSYTGRNSTDTSNFWSPIQSAASDPVQ</sequence>
<dbReference type="Proteomes" id="UP000664534">
    <property type="component" value="Unassembled WGS sequence"/>
</dbReference>
<name>A0A8H3IQT6_9LECA</name>
<organism evidence="2 3">
    <name type="scientific">Imshaugia aleurites</name>
    <dbReference type="NCBI Taxonomy" id="172621"/>
    <lineage>
        <taxon>Eukaryota</taxon>
        <taxon>Fungi</taxon>
        <taxon>Dikarya</taxon>
        <taxon>Ascomycota</taxon>
        <taxon>Pezizomycotina</taxon>
        <taxon>Lecanoromycetes</taxon>
        <taxon>OSLEUM clade</taxon>
        <taxon>Lecanoromycetidae</taxon>
        <taxon>Lecanorales</taxon>
        <taxon>Lecanorineae</taxon>
        <taxon>Parmeliaceae</taxon>
        <taxon>Imshaugia</taxon>
    </lineage>
</organism>
<feature type="compositionally biased region" description="Gly residues" evidence="1">
    <location>
        <begin position="266"/>
        <end position="275"/>
    </location>
</feature>
<gene>
    <name evidence="2" type="ORF">IMSHALPRED_010959</name>
</gene>
<proteinExistence type="predicted"/>